<sequence>MFMFHFIPFANVKLSKYSTCLQHIRPSPVPSGSIYFHISAPLKTRKLRYSSWYHKRVLNPAKIRLTLQISPPYVVLSPCLVLQRPVRS</sequence>
<dbReference type="EMBL" id="LHQQ01000260">
    <property type="protein sequence ID" value="KOS38302.1"/>
    <property type="molecule type" value="Genomic_DNA"/>
</dbReference>
<reference evidence="1 2" key="1">
    <citation type="submission" date="2015-08" db="EMBL/GenBank/DDBJ databases">
        <title>Genome sequencing of Penicillium nordicum.</title>
        <authorList>
            <person name="Nguyen H.D."/>
            <person name="Seifert K.A."/>
        </authorList>
    </citation>
    <scope>NUCLEOTIDE SEQUENCE [LARGE SCALE GENOMIC DNA]</scope>
    <source>
        <strain evidence="1 2">DAOMC 185683</strain>
    </source>
</reference>
<keyword evidence="2" id="KW-1185">Reference proteome</keyword>
<comment type="caution">
    <text evidence="1">The sequence shown here is derived from an EMBL/GenBank/DDBJ whole genome shotgun (WGS) entry which is preliminary data.</text>
</comment>
<evidence type="ECO:0000313" key="1">
    <source>
        <dbReference type="EMBL" id="KOS38302.1"/>
    </source>
</evidence>
<gene>
    <name evidence="1" type="ORF">ACN38_g10886</name>
</gene>
<organism evidence="1 2">
    <name type="scientific">Penicillium nordicum</name>
    <dbReference type="NCBI Taxonomy" id="229535"/>
    <lineage>
        <taxon>Eukaryota</taxon>
        <taxon>Fungi</taxon>
        <taxon>Dikarya</taxon>
        <taxon>Ascomycota</taxon>
        <taxon>Pezizomycotina</taxon>
        <taxon>Eurotiomycetes</taxon>
        <taxon>Eurotiomycetidae</taxon>
        <taxon>Eurotiales</taxon>
        <taxon>Aspergillaceae</taxon>
        <taxon>Penicillium</taxon>
    </lineage>
</organism>
<dbReference type="AlphaFoldDB" id="A0A0M9WBF6"/>
<accession>A0A0M9WBF6</accession>
<evidence type="ECO:0000313" key="2">
    <source>
        <dbReference type="Proteomes" id="UP000037696"/>
    </source>
</evidence>
<dbReference type="Proteomes" id="UP000037696">
    <property type="component" value="Unassembled WGS sequence"/>
</dbReference>
<protein>
    <submittedName>
        <fullName evidence="1">Uncharacterized protein</fullName>
    </submittedName>
</protein>
<name>A0A0M9WBF6_9EURO</name>
<proteinExistence type="predicted"/>